<protein>
    <submittedName>
        <fullName evidence="2">AAA family ATPase</fullName>
    </submittedName>
</protein>
<dbReference type="PANTHER" id="PTHR30595:SF6">
    <property type="entry name" value="SCHLAFEN ALBA-2 DOMAIN-CONTAINING PROTEIN"/>
    <property type="match status" value="1"/>
</dbReference>
<dbReference type="Proteomes" id="UP000286598">
    <property type="component" value="Unassembled WGS sequence"/>
</dbReference>
<sequence>MNWKDKALDILKESLTPIPHELSELDWKSNLSVKTDRLAQHICAFSNHQGGGMFAYGVNDDATFTVLTKEEIEKIVKHMGNIAHNNLSQAVDIDHAVLEYNGHPVLFVYVPEQREKPIFLRGKDYHESYCRANGQTRKMSELQVRNMIATSQGLSFEERIAKRDLTKNEVLQLLNFRKFFELLDKDTPKSVDSIMHRMAEYGFCIGEEDNWSITNLGAILFANNLNDFEGLSNRKVIVRKYVGTNNRNTLLEQFGQYGYAVGFEGLIDFIMKNVSIESIEVKRKDVAEYPQIAIREFTANALVHQDFGISGINLTIEIFSNRVVITNPGAPLNDVNRLIDLPPNSRNEKLAELMFLLGFCERRGSGIDRAVAAIEAMHLPAARIAKEEMCTRVTLFPHKELNDMTKEEKIEACYQHACLVNEDGMSMNNQSVRERFNLKKTQSSVASRIIADTQEAGLIKAANTDIVSKKFMTYVPYYA</sequence>
<evidence type="ECO:0000259" key="1">
    <source>
        <dbReference type="Pfam" id="PF04326"/>
    </source>
</evidence>
<dbReference type="PANTHER" id="PTHR30595">
    <property type="entry name" value="GLPR-RELATED TRANSCRIPTIONAL REPRESSOR"/>
    <property type="match status" value="1"/>
</dbReference>
<dbReference type="EMBL" id="QRNO01000022">
    <property type="protein sequence ID" value="RHK51048.1"/>
    <property type="molecule type" value="Genomic_DNA"/>
</dbReference>
<dbReference type="InterPro" id="IPR007421">
    <property type="entry name" value="Schlafen_AlbA_2_dom"/>
</dbReference>
<feature type="domain" description="Schlafen AlbA-2" evidence="1">
    <location>
        <begin position="22"/>
        <end position="140"/>
    </location>
</feature>
<dbReference type="Gene3D" id="3.30.565.60">
    <property type="match status" value="1"/>
</dbReference>
<dbReference type="InterPro" id="IPR038475">
    <property type="entry name" value="RecG_C_sf"/>
</dbReference>
<dbReference type="Gene3D" id="3.30.950.30">
    <property type="entry name" value="Schlafen, AAA domain"/>
    <property type="match status" value="1"/>
</dbReference>
<proteinExistence type="predicted"/>
<comment type="caution">
    <text evidence="2">The sequence shown here is derived from an EMBL/GenBank/DDBJ whole genome shotgun (WGS) entry which is preliminary data.</text>
</comment>
<keyword evidence="3" id="KW-1185">Reference proteome</keyword>
<evidence type="ECO:0000313" key="3">
    <source>
        <dbReference type="Proteomes" id="UP000286598"/>
    </source>
</evidence>
<name>A0A3R6IUL9_9BACT</name>
<dbReference type="Pfam" id="PF04326">
    <property type="entry name" value="SLFN_AlbA_2"/>
    <property type="match status" value="1"/>
</dbReference>
<evidence type="ECO:0000313" key="2">
    <source>
        <dbReference type="EMBL" id="RHK51048.1"/>
    </source>
</evidence>
<dbReference type="InterPro" id="IPR038461">
    <property type="entry name" value="Schlafen_AlbA_2_dom_sf"/>
</dbReference>
<gene>
    <name evidence="2" type="ORF">DW060_05785</name>
</gene>
<dbReference type="AlphaFoldDB" id="A0A3R6IUL9"/>
<accession>A0A3R6IUL9</accession>
<dbReference type="OrthoDB" id="1120869at2"/>
<organism evidence="2 3">
    <name type="scientific">Leyella stercorea</name>
    <dbReference type="NCBI Taxonomy" id="363265"/>
    <lineage>
        <taxon>Bacteria</taxon>
        <taxon>Pseudomonadati</taxon>
        <taxon>Bacteroidota</taxon>
        <taxon>Bacteroidia</taxon>
        <taxon>Bacteroidales</taxon>
        <taxon>Prevotellaceae</taxon>
        <taxon>Leyella</taxon>
    </lineage>
</organism>
<reference evidence="2 3" key="1">
    <citation type="submission" date="2018-08" db="EMBL/GenBank/DDBJ databases">
        <title>A genome reference for cultivated species of the human gut microbiota.</title>
        <authorList>
            <person name="Zou Y."/>
            <person name="Xue W."/>
            <person name="Luo G."/>
        </authorList>
    </citation>
    <scope>NUCLEOTIDE SEQUENCE [LARGE SCALE GENOMIC DNA]</scope>
    <source>
        <strain evidence="2 3">AF42-9</strain>
    </source>
</reference>
<dbReference type="Pfam" id="PF13749">
    <property type="entry name" value="HATPase_c_4"/>
    <property type="match status" value="1"/>
</dbReference>